<evidence type="ECO:0000313" key="9">
    <source>
        <dbReference type="EMBL" id="BAL55084.1"/>
    </source>
</evidence>
<protein>
    <recommendedName>
        <fullName evidence="4 5">Large ribosomal subunit protein uL5</fullName>
    </recommendedName>
</protein>
<dbReference type="Pfam" id="PF00281">
    <property type="entry name" value="Ribosomal_L5"/>
    <property type="match status" value="1"/>
</dbReference>
<gene>
    <name evidence="5" type="primary">rplE</name>
    <name evidence="9" type="ORF">HGMM_F23B02C23</name>
</gene>
<keyword evidence="2 5" id="KW-0689">Ribosomal protein</keyword>
<dbReference type="InterPro" id="IPR020930">
    <property type="entry name" value="Ribosomal_uL5_bac-type"/>
</dbReference>
<dbReference type="FunFam" id="3.30.1440.10:FF:000001">
    <property type="entry name" value="50S ribosomal protein L5"/>
    <property type="match status" value="1"/>
</dbReference>
<dbReference type="Gene3D" id="3.30.1440.10">
    <property type="match status" value="1"/>
</dbReference>
<evidence type="ECO:0000256" key="6">
    <source>
        <dbReference type="RuleBase" id="RU003930"/>
    </source>
</evidence>
<dbReference type="AlphaFoldDB" id="H5SFZ8"/>
<dbReference type="SUPFAM" id="SSF55282">
    <property type="entry name" value="RL5-like"/>
    <property type="match status" value="1"/>
</dbReference>
<feature type="domain" description="Large ribosomal subunit protein uL5 C-terminal" evidence="8">
    <location>
        <begin position="111"/>
        <end position="204"/>
    </location>
</feature>
<dbReference type="InterPro" id="IPR031309">
    <property type="entry name" value="Ribosomal_uL5_C"/>
</dbReference>
<keyword evidence="5" id="KW-0820">tRNA-binding</keyword>
<evidence type="ECO:0000256" key="5">
    <source>
        <dbReference type="HAMAP-Rule" id="MF_01333"/>
    </source>
</evidence>
<reference evidence="9" key="2">
    <citation type="journal article" date="2012" name="PLoS ONE">
        <title>A Deeply Branching Thermophilic Bacterium with an Ancient Acetyl-CoA Pathway Dominates a Subsurface Ecosystem.</title>
        <authorList>
            <person name="Takami H."/>
            <person name="Noguchi H."/>
            <person name="Takaki Y."/>
            <person name="Uchiyama I."/>
            <person name="Toyoda A."/>
            <person name="Nishi S."/>
            <person name="Chee G.-J."/>
            <person name="Arai W."/>
            <person name="Nunoura T."/>
            <person name="Itoh T."/>
            <person name="Hattori M."/>
            <person name="Takai K."/>
        </authorList>
    </citation>
    <scope>NUCLEOTIDE SEQUENCE</scope>
</reference>
<evidence type="ECO:0000256" key="1">
    <source>
        <dbReference type="ARBA" id="ARBA00008553"/>
    </source>
</evidence>
<evidence type="ECO:0000256" key="3">
    <source>
        <dbReference type="ARBA" id="ARBA00023274"/>
    </source>
</evidence>
<dbReference type="InterPro" id="IPR002132">
    <property type="entry name" value="Ribosomal_uL5"/>
</dbReference>
<evidence type="ECO:0000259" key="8">
    <source>
        <dbReference type="Pfam" id="PF00673"/>
    </source>
</evidence>
<dbReference type="GO" id="GO:0003735">
    <property type="term" value="F:structural constituent of ribosome"/>
    <property type="evidence" value="ECO:0007669"/>
    <property type="project" value="InterPro"/>
</dbReference>
<dbReference type="Pfam" id="PF00673">
    <property type="entry name" value="Ribosomal_L5_C"/>
    <property type="match status" value="1"/>
</dbReference>
<dbReference type="InterPro" id="IPR022803">
    <property type="entry name" value="Ribosomal_uL5_dom_sf"/>
</dbReference>
<dbReference type="NCBIfam" id="NF000585">
    <property type="entry name" value="PRK00010.1"/>
    <property type="match status" value="1"/>
</dbReference>
<reference evidence="9" key="1">
    <citation type="journal article" date="2005" name="Environ. Microbiol.">
        <title>Genetic and functional properties of uncultivated thermophilic crenarchaeotes from a subsurface gold mine as revealed by analysis of genome fragments.</title>
        <authorList>
            <person name="Nunoura T."/>
            <person name="Hirayama H."/>
            <person name="Takami H."/>
            <person name="Oida H."/>
            <person name="Nishi S."/>
            <person name="Shimamura S."/>
            <person name="Suzuki Y."/>
            <person name="Inagaki F."/>
            <person name="Takai K."/>
            <person name="Nealson K.H."/>
            <person name="Horikoshi K."/>
        </authorList>
    </citation>
    <scope>NUCLEOTIDE SEQUENCE</scope>
</reference>
<comment type="similarity">
    <text evidence="1 5 6">Belongs to the universal ribosomal protein uL5 family.</text>
</comment>
<name>H5SFZ8_9BACT</name>
<dbReference type="GO" id="GO:1990904">
    <property type="term" value="C:ribonucleoprotein complex"/>
    <property type="evidence" value="ECO:0007669"/>
    <property type="project" value="UniProtKB-KW"/>
</dbReference>
<dbReference type="GO" id="GO:0005840">
    <property type="term" value="C:ribosome"/>
    <property type="evidence" value="ECO:0007669"/>
    <property type="project" value="UniProtKB-KW"/>
</dbReference>
<keyword evidence="3 5" id="KW-0687">Ribonucleoprotein</keyword>
<keyword evidence="5" id="KW-0694">RNA-binding</keyword>
<dbReference type="HAMAP" id="MF_01333_B">
    <property type="entry name" value="Ribosomal_uL5_B"/>
    <property type="match status" value="1"/>
</dbReference>
<dbReference type="InterPro" id="IPR031310">
    <property type="entry name" value="Ribosomal_uL5_N"/>
</dbReference>
<dbReference type="GO" id="GO:0019843">
    <property type="term" value="F:rRNA binding"/>
    <property type="evidence" value="ECO:0007669"/>
    <property type="project" value="UniProtKB-UniRule"/>
</dbReference>
<comment type="subunit">
    <text evidence="5">Part of the 50S ribosomal subunit; part of the 5S rRNA/L5/L18/L25 subcomplex. Contacts the 5S rRNA and the P site tRNA. Forms a bridge to the 30S subunit in the 70S ribosome.</text>
</comment>
<evidence type="ECO:0000256" key="2">
    <source>
        <dbReference type="ARBA" id="ARBA00022980"/>
    </source>
</evidence>
<dbReference type="GO" id="GO:0000049">
    <property type="term" value="F:tRNA binding"/>
    <property type="evidence" value="ECO:0007669"/>
    <property type="project" value="UniProtKB-UniRule"/>
</dbReference>
<keyword evidence="5" id="KW-0699">rRNA-binding</keyword>
<dbReference type="PIRSF" id="PIRSF002161">
    <property type="entry name" value="Ribosomal_L5"/>
    <property type="match status" value="1"/>
</dbReference>
<evidence type="ECO:0000256" key="4">
    <source>
        <dbReference type="ARBA" id="ARBA00035245"/>
    </source>
</evidence>
<accession>H5SFZ8</accession>
<dbReference type="EMBL" id="AP011709">
    <property type="protein sequence ID" value="BAL55084.1"/>
    <property type="molecule type" value="Genomic_DNA"/>
</dbReference>
<organism evidence="9">
    <name type="scientific">uncultured Bacteroidota bacterium</name>
    <dbReference type="NCBI Taxonomy" id="152509"/>
    <lineage>
        <taxon>Bacteria</taxon>
        <taxon>Pseudomonadati</taxon>
        <taxon>Bacteroidota</taxon>
        <taxon>environmental samples</taxon>
    </lineage>
</organism>
<evidence type="ECO:0000259" key="7">
    <source>
        <dbReference type="Pfam" id="PF00281"/>
    </source>
</evidence>
<sequence length="208" mass="24028">MAKQQLKKLDFKYEGPRLEDVQVAELPVPRLQVYYRETVVPNLMKRFGYRSVMQVPRLVKIVLNMGVGEGAQDLKQIQNALNELELIAGQRPAVARAKRSIANFKLRQGQPIGVYVTLRRARMYEFLDRFINIAAPRIRDFRGFPDKSFDGRGNYTVGIKEQIIFPEIDVDKVDRIRGLDITFVTSAQTDEEAYALLQEFGFPFRKKD</sequence>
<dbReference type="GO" id="GO:0006412">
    <property type="term" value="P:translation"/>
    <property type="evidence" value="ECO:0007669"/>
    <property type="project" value="UniProtKB-UniRule"/>
</dbReference>
<proteinExistence type="inferred from homology"/>
<dbReference type="PANTHER" id="PTHR11994">
    <property type="entry name" value="60S RIBOSOMAL PROTEIN L11-RELATED"/>
    <property type="match status" value="1"/>
</dbReference>
<feature type="domain" description="Large ribosomal subunit protein uL5 N-terminal" evidence="7">
    <location>
        <begin position="51"/>
        <end position="107"/>
    </location>
</feature>
<comment type="function">
    <text evidence="5">This is 1 of the proteins that bind and probably mediate the attachment of the 5S RNA into the large ribosomal subunit, where it forms part of the central protuberance. In the 70S ribosome it contacts protein S13 of the 30S subunit (bridge B1b), connecting the 2 subunits; this bridge is implicated in subunit movement. Contacts the P site tRNA; the 5S rRNA and some of its associated proteins might help stabilize positioning of ribosome-bound tRNAs.</text>
</comment>